<dbReference type="GO" id="GO:0008092">
    <property type="term" value="F:cytoskeletal protein binding"/>
    <property type="evidence" value="ECO:0007669"/>
    <property type="project" value="InterPro"/>
</dbReference>
<comment type="subcellular location">
    <subcellularLocation>
        <location evidence="1">Cytoplasm</location>
    </subcellularLocation>
</comment>
<dbReference type="InterPro" id="IPR019748">
    <property type="entry name" value="FERM_central"/>
</dbReference>
<dbReference type="FunFam" id="3.10.20.90:FF:000019">
    <property type="entry name" value="FERM domain containing 4A"/>
    <property type="match status" value="1"/>
</dbReference>
<organism evidence="6">
    <name type="scientific">Magallana gigas</name>
    <name type="common">Pacific oyster</name>
    <name type="synonym">Crassostrea gigas</name>
    <dbReference type="NCBI Taxonomy" id="29159"/>
    <lineage>
        <taxon>Eukaryota</taxon>
        <taxon>Metazoa</taxon>
        <taxon>Spiralia</taxon>
        <taxon>Lophotrochozoa</taxon>
        <taxon>Mollusca</taxon>
        <taxon>Bivalvia</taxon>
        <taxon>Autobranchia</taxon>
        <taxon>Pteriomorphia</taxon>
        <taxon>Ostreida</taxon>
        <taxon>Ostreoidea</taxon>
        <taxon>Ostreidae</taxon>
        <taxon>Magallana</taxon>
    </lineage>
</organism>
<reference evidence="6" key="1">
    <citation type="journal article" date="2012" name="Nature">
        <title>The oyster genome reveals stress adaptation and complexity of shell formation.</title>
        <authorList>
            <person name="Zhang G."/>
            <person name="Fang X."/>
            <person name="Guo X."/>
            <person name="Li L."/>
            <person name="Luo R."/>
            <person name="Xu F."/>
            <person name="Yang P."/>
            <person name="Zhang L."/>
            <person name="Wang X."/>
            <person name="Qi H."/>
            <person name="Xiong Z."/>
            <person name="Que H."/>
            <person name="Xie Y."/>
            <person name="Holland P.W."/>
            <person name="Paps J."/>
            <person name="Zhu Y."/>
            <person name="Wu F."/>
            <person name="Chen Y."/>
            <person name="Wang J."/>
            <person name="Peng C."/>
            <person name="Meng J."/>
            <person name="Yang L."/>
            <person name="Liu J."/>
            <person name="Wen B."/>
            <person name="Zhang N."/>
            <person name="Huang Z."/>
            <person name="Zhu Q."/>
            <person name="Feng Y."/>
            <person name="Mount A."/>
            <person name="Hedgecock D."/>
            <person name="Xu Z."/>
            <person name="Liu Y."/>
            <person name="Domazet-Loso T."/>
            <person name="Du Y."/>
            <person name="Sun X."/>
            <person name="Zhang S."/>
            <person name="Liu B."/>
            <person name="Cheng P."/>
            <person name="Jiang X."/>
            <person name="Li J."/>
            <person name="Fan D."/>
            <person name="Wang W."/>
            <person name="Fu W."/>
            <person name="Wang T."/>
            <person name="Wang B."/>
            <person name="Zhang J."/>
            <person name="Peng Z."/>
            <person name="Li Y."/>
            <person name="Li N."/>
            <person name="Wang J."/>
            <person name="Chen M."/>
            <person name="He Y."/>
            <person name="Tan F."/>
            <person name="Song X."/>
            <person name="Zheng Q."/>
            <person name="Huang R."/>
            <person name="Yang H."/>
            <person name="Du X."/>
            <person name="Chen L."/>
            <person name="Yang M."/>
            <person name="Gaffney P.M."/>
            <person name="Wang S."/>
            <person name="Luo L."/>
            <person name="She Z."/>
            <person name="Ming Y."/>
            <person name="Huang W."/>
            <person name="Zhang S."/>
            <person name="Huang B."/>
            <person name="Zhang Y."/>
            <person name="Qu T."/>
            <person name="Ni P."/>
            <person name="Miao G."/>
            <person name="Wang J."/>
            <person name="Wang Q."/>
            <person name="Steinberg C.E."/>
            <person name="Wang H."/>
            <person name="Li N."/>
            <person name="Qian L."/>
            <person name="Zhang G."/>
            <person name="Li Y."/>
            <person name="Yang H."/>
            <person name="Liu X."/>
            <person name="Wang J."/>
            <person name="Yin Y."/>
            <person name="Wang J."/>
        </authorList>
    </citation>
    <scope>NUCLEOTIDE SEQUENCE [LARGE SCALE GENOMIC DNA]</scope>
    <source>
        <strain evidence="6">05x7-T-G4-1.051#20</strain>
    </source>
</reference>
<dbReference type="SUPFAM" id="SSF50729">
    <property type="entry name" value="PH domain-like"/>
    <property type="match status" value="1"/>
</dbReference>
<accession>K1QMM1</accession>
<feature type="region of interest" description="Disordered" evidence="5">
    <location>
        <begin position="681"/>
        <end position="706"/>
    </location>
</feature>
<dbReference type="Pfam" id="PF09380">
    <property type="entry name" value="FERM_C"/>
    <property type="match status" value="1"/>
</dbReference>
<dbReference type="PRINTS" id="PR00935">
    <property type="entry name" value="BAND41"/>
</dbReference>
<evidence type="ECO:0000256" key="2">
    <source>
        <dbReference type="ARBA" id="ARBA00022490"/>
    </source>
</evidence>
<dbReference type="PROSITE" id="PS00660">
    <property type="entry name" value="FERM_1"/>
    <property type="match status" value="1"/>
</dbReference>
<feature type="compositionally biased region" description="Low complexity" evidence="5">
    <location>
        <begin position="794"/>
        <end position="804"/>
    </location>
</feature>
<feature type="region of interest" description="Disordered" evidence="5">
    <location>
        <begin position="1102"/>
        <end position="1131"/>
    </location>
</feature>
<dbReference type="AlphaFoldDB" id="K1QMM1"/>
<evidence type="ECO:0000256" key="5">
    <source>
        <dbReference type="SAM" id="MobiDB-lite"/>
    </source>
</evidence>
<dbReference type="CDD" id="cd17103">
    <property type="entry name" value="FERM_F1_FRMD4"/>
    <property type="match status" value="1"/>
</dbReference>
<dbReference type="InterPro" id="IPR029071">
    <property type="entry name" value="Ubiquitin-like_domsf"/>
</dbReference>
<dbReference type="Pfam" id="PF11819">
    <property type="entry name" value="CUPID"/>
    <property type="match status" value="1"/>
</dbReference>
<feature type="compositionally biased region" description="Low complexity" evidence="5">
    <location>
        <begin position="684"/>
        <end position="701"/>
    </location>
</feature>
<dbReference type="GO" id="GO:0005912">
    <property type="term" value="C:adherens junction"/>
    <property type="evidence" value="ECO:0007669"/>
    <property type="project" value="TreeGrafter"/>
</dbReference>
<dbReference type="FunFam" id="1.20.80.10:FF:000008">
    <property type="entry name" value="FERM domain containing 4A"/>
    <property type="match status" value="1"/>
</dbReference>
<feature type="compositionally biased region" description="Polar residues" evidence="5">
    <location>
        <begin position="1107"/>
        <end position="1125"/>
    </location>
</feature>
<feature type="region of interest" description="Disordered" evidence="5">
    <location>
        <begin position="1187"/>
        <end position="1244"/>
    </location>
</feature>
<feature type="compositionally biased region" description="Low complexity" evidence="5">
    <location>
        <begin position="820"/>
        <end position="834"/>
    </location>
</feature>
<dbReference type="InterPro" id="IPR011993">
    <property type="entry name" value="PH-like_dom_sf"/>
</dbReference>
<dbReference type="InterPro" id="IPR019747">
    <property type="entry name" value="FERM_CS"/>
</dbReference>
<dbReference type="CDD" id="cd14473">
    <property type="entry name" value="FERM_B-lobe"/>
    <property type="match status" value="1"/>
</dbReference>
<dbReference type="Pfam" id="PF00373">
    <property type="entry name" value="FERM_M"/>
    <property type="match status" value="1"/>
</dbReference>
<feature type="compositionally biased region" description="Polar residues" evidence="5">
    <location>
        <begin position="952"/>
        <end position="967"/>
    </location>
</feature>
<dbReference type="InterPro" id="IPR018980">
    <property type="entry name" value="FERM_PH-like_C"/>
</dbReference>
<dbReference type="PRINTS" id="PR00661">
    <property type="entry name" value="ERMFAMILY"/>
</dbReference>
<dbReference type="InParanoid" id="K1QMM1"/>
<feature type="region of interest" description="Disordered" evidence="5">
    <location>
        <begin position="385"/>
        <end position="404"/>
    </location>
</feature>
<gene>
    <name evidence="6" type="ORF">CGI_10006498</name>
</gene>
<dbReference type="InterPro" id="IPR000299">
    <property type="entry name" value="FERM_domain"/>
</dbReference>
<dbReference type="InterPro" id="IPR047176">
    <property type="entry name" value="FRMD4A/B"/>
</dbReference>
<dbReference type="SMART" id="SM01196">
    <property type="entry name" value="FERM_C"/>
    <property type="match status" value="1"/>
</dbReference>
<sequence length="1276" mass="145001">MSKAVRRLSSSQCLLQQMNEGRKSQIVLPDERRLDLLIQPKLTSRDLLDLVASHFKLKEKEYFGLCYQDDSGHQNWLNLDKRVLEHDFARRAGTLILIFAVRFYVESIASLRDIQTVEVFFLNAKQAIFKGQIECDSETVFELAALVLQVTHGDFTSEENAKNDLKKLPVIPTYILREHPSIQYCEDKVISYYKKIAGSTRGLAIVNYLSIVESLPTYGTHYYEVKDKKDHPWWLGLSYKGIAVYDKTDKTTPRKVFNWKQLENLYYRDKKFSIEVHDTKRIVHTLSSFNLYEDAIREPPDEFDELSDAISDPTTQVSVSRRTFGPGNVLVHAWFGASPQITKCIWCMAVAQHQFYLDRKHNKPSLPQARSVSEIAAELSRSTSSLQGSLGSDSISRSGSSASLPSLTTSRFDLNCDPSVETVKAQREMYTALKARKEALEEAVNKKLEELKQLCIQEGELTGCLPLDYPQQSGEPLPTIRKRVGTAFSLASKVSDNKTDDALSNLELEYELQKQITSAAKKLSQDKSVSKYVRKQRRQSLHRAQAKLKEMEKKLCDTKGDKGHFLPSGVPSFDGMYSVVNQSIVEKEYNLDQCLSNTFCDDMLLAEKRRGKRSVTSRLYKSFRERYSVKGRHKSYLDNPDRHNNNSILEASFFVGSTREKTRSLNRTVHPVLEIPKVTPVLKSSSSSGSTNSATSSASSGYHSIPSPTRASWQSYQYEKMCHELTEKPHVESQDLTRVYRTPPPQNYPPDGGLIFIWDLYFQPSGEGKPRQITIYRSATARELSPTSPPPLSPTLSSPQLNTLNQNNTYRNQIFPPPLSSRSASSGSNMSSQSEYENVKRYEKGSQDSGFSSNNNMYNINTQRTSHYESTDEIKTPTNPDFSENVTAGYGKSDLHVPPKYEDYRKPIPQGHYGSLERNIRRRDRWSYRDRQLSDSDSTVLPDLEPSKFGSKRNSQSEYDLVSTRSSVIEVPVKHEETGTPKHQRHKSAPWEDSAFTEPSPIIQSPDQQGNSFENNCYSPRLHEGSFFGSKGPNSVNDQSFYPGRSDSPHYTKQSNAVVTVTKIQPHRNVEVISKPFEMSDFYKYSEKMRRQRYIEQYQQQLIGGSRCSSPSQQSTDSGGENSFSAHRGSPFMSHKREIDQSYDSPPLGSSRFEAVKEHSSHVQYTMQTPSGTRVYKSVQTKHTHYQPLTPQKCDPLSRNQASTPRTHNRHRKTQMERGSCVKSSPVPARREKRKSPNVSMDASFAFSKDSVADDFGEEMMAWIDKESTNQNPSFV</sequence>
<name>K1QMM1_MAGGI</name>
<dbReference type="PANTHER" id="PTHR46079:SF2">
    <property type="entry name" value="FERM DOMAIN-CONTAINING PROTEIN"/>
    <property type="match status" value="1"/>
</dbReference>
<dbReference type="Gene3D" id="1.20.80.10">
    <property type="match status" value="1"/>
</dbReference>
<dbReference type="SUPFAM" id="SSF47031">
    <property type="entry name" value="Second domain of FERM"/>
    <property type="match status" value="1"/>
</dbReference>
<dbReference type="InterPro" id="IPR018979">
    <property type="entry name" value="FERM_N"/>
</dbReference>
<dbReference type="InterPro" id="IPR021774">
    <property type="entry name" value="CUPID"/>
</dbReference>
<feature type="coiled-coil region" evidence="4">
    <location>
        <begin position="423"/>
        <end position="457"/>
    </location>
</feature>
<dbReference type="SMART" id="SM00295">
    <property type="entry name" value="B41"/>
    <property type="match status" value="1"/>
</dbReference>
<dbReference type="Gene3D" id="2.30.29.30">
    <property type="entry name" value="Pleckstrin-homology domain (PH domain)/Phosphotyrosine-binding domain (PTB)"/>
    <property type="match status" value="1"/>
</dbReference>
<dbReference type="Pfam" id="PF09379">
    <property type="entry name" value="FERM_N"/>
    <property type="match status" value="1"/>
</dbReference>
<protein>
    <submittedName>
        <fullName evidence="6">FERM domain-containing protein 4A</fullName>
    </submittedName>
</protein>
<feature type="compositionally biased region" description="Basic and acidic residues" evidence="5">
    <location>
        <begin position="893"/>
        <end position="906"/>
    </location>
</feature>
<dbReference type="EMBL" id="JH816237">
    <property type="protein sequence ID" value="EKC30070.1"/>
    <property type="molecule type" value="Genomic_DNA"/>
</dbReference>
<dbReference type="HOGENOM" id="CLU_263516_0_0_1"/>
<dbReference type="GO" id="GO:0090162">
    <property type="term" value="P:establishment of epithelial cell polarity"/>
    <property type="evidence" value="ECO:0007669"/>
    <property type="project" value="InterPro"/>
</dbReference>
<evidence type="ECO:0000256" key="1">
    <source>
        <dbReference type="ARBA" id="ARBA00004496"/>
    </source>
</evidence>
<dbReference type="GO" id="GO:0005737">
    <property type="term" value="C:cytoplasm"/>
    <property type="evidence" value="ECO:0007669"/>
    <property type="project" value="UniProtKB-SubCell"/>
</dbReference>
<evidence type="ECO:0000256" key="4">
    <source>
        <dbReference type="SAM" id="Coils"/>
    </source>
</evidence>
<dbReference type="InterPro" id="IPR000798">
    <property type="entry name" value="Ez/rad/moesin-like"/>
</dbReference>
<keyword evidence="3 4" id="KW-0175">Coiled coil</keyword>
<dbReference type="GO" id="GO:0005923">
    <property type="term" value="C:bicellular tight junction"/>
    <property type="evidence" value="ECO:0007669"/>
    <property type="project" value="TreeGrafter"/>
</dbReference>
<feature type="region of interest" description="Disordered" evidence="5">
    <location>
        <begin position="781"/>
        <end position="916"/>
    </location>
</feature>
<dbReference type="InterPro" id="IPR019749">
    <property type="entry name" value="Band_41_domain"/>
</dbReference>
<dbReference type="InterPro" id="IPR035963">
    <property type="entry name" value="FERM_2"/>
</dbReference>
<feature type="compositionally biased region" description="Polar residues" evidence="5">
    <location>
        <begin position="847"/>
        <end position="865"/>
    </location>
</feature>
<dbReference type="InterPro" id="IPR041785">
    <property type="entry name" value="FRMD4A/B_FERM_C"/>
</dbReference>
<dbReference type="Gene3D" id="3.10.20.90">
    <property type="entry name" value="Phosphatidylinositol 3-kinase Catalytic Subunit, Chain A, domain 1"/>
    <property type="match status" value="1"/>
</dbReference>
<feature type="compositionally biased region" description="Basic and acidic residues" evidence="5">
    <location>
        <begin position="837"/>
        <end position="846"/>
    </location>
</feature>
<dbReference type="PROSITE" id="PS50057">
    <property type="entry name" value="FERM_3"/>
    <property type="match status" value="1"/>
</dbReference>
<dbReference type="InterPro" id="IPR014352">
    <property type="entry name" value="FERM/acyl-CoA-bd_prot_sf"/>
</dbReference>
<evidence type="ECO:0000313" key="6">
    <source>
        <dbReference type="EMBL" id="EKC30070.1"/>
    </source>
</evidence>
<dbReference type="SUPFAM" id="SSF54236">
    <property type="entry name" value="Ubiquitin-like"/>
    <property type="match status" value="1"/>
</dbReference>
<evidence type="ECO:0000256" key="3">
    <source>
        <dbReference type="ARBA" id="ARBA00023054"/>
    </source>
</evidence>
<feature type="region of interest" description="Disordered" evidence="5">
    <location>
        <begin position="929"/>
        <end position="1009"/>
    </location>
</feature>
<feature type="compositionally biased region" description="Polar residues" evidence="5">
    <location>
        <begin position="876"/>
        <end position="886"/>
    </location>
</feature>
<proteinExistence type="predicted"/>
<feature type="compositionally biased region" description="Low complexity" evidence="5">
    <location>
        <begin position="388"/>
        <end position="404"/>
    </location>
</feature>
<keyword evidence="2" id="KW-0963">Cytoplasm</keyword>
<dbReference type="CDD" id="cd13191">
    <property type="entry name" value="FERM_C_FRMD4A_FRMD4B"/>
    <property type="match status" value="1"/>
</dbReference>
<dbReference type="PANTHER" id="PTHR46079">
    <property type="entry name" value="FERM DOMAIN-CONTAINING PROTEIN 4"/>
    <property type="match status" value="1"/>
</dbReference>
<feature type="compositionally biased region" description="Basic and acidic residues" evidence="5">
    <location>
        <begin position="866"/>
        <end position="875"/>
    </location>
</feature>